<organism evidence="1 2">
    <name type="scientific">Bugula neritina</name>
    <name type="common">Brown bryozoan</name>
    <name type="synonym">Sertularia neritina</name>
    <dbReference type="NCBI Taxonomy" id="10212"/>
    <lineage>
        <taxon>Eukaryota</taxon>
        <taxon>Metazoa</taxon>
        <taxon>Spiralia</taxon>
        <taxon>Lophotrochozoa</taxon>
        <taxon>Bryozoa</taxon>
        <taxon>Gymnolaemata</taxon>
        <taxon>Cheilostomatida</taxon>
        <taxon>Flustrina</taxon>
        <taxon>Buguloidea</taxon>
        <taxon>Bugulidae</taxon>
        <taxon>Bugula</taxon>
    </lineage>
</organism>
<dbReference type="AlphaFoldDB" id="A0A7J7J7P8"/>
<protein>
    <submittedName>
        <fullName evidence="1">Uncharacterized protein</fullName>
    </submittedName>
</protein>
<proteinExistence type="predicted"/>
<comment type="caution">
    <text evidence="1">The sequence shown here is derived from an EMBL/GenBank/DDBJ whole genome shotgun (WGS) entry which is preliminary data.</text>
</comment>
<accession>A0A7J7J7P8</accession>
<gene>
    <name evidence="1" type="ORF">EB796_020101</name>
</gene>
<keyword evidence="2" id="KW-1185">Reference proteome</keyword>
<dbReference type="Proteomes" id="UP000593567">
    <property type="component" value="Unassembled WGS sequence"/>
</dbReference>
<name>A0A7J7J7P8_BUGNE</name>
<evidence type="ECO:0000313" key="2">
    <source>
        <dbReference type="Proteomes" id="UP000593567"/>
    </source>
</evidence>
<sequence length="78" mass="7938">MAEVSVSGTGVGMAEVSVSVTGVGMAEVSVSVTGVSRCVLLQGVCQMLAGLKSETLYSKLQLKTSFCAYSSATLLILC</sequence>
<reference evidence="1" key="1">
    <citation type="submission" date="2020-06" db="EMBL/GenBank/DDBJ databases">
        <title>Draft genome of Bugula neritina, a colonial animal packing powerful symbionts and potential medicines.</title>
        <authorList>
            <person name="Rayko M."/>
        </authorList>
    </citation>
    <scope>NUCLEOTIDE SEQUENCE [LARGE SCALE GENOMIC DNA]</scope>
    <source>
        <strain evidence="1">Kwan_BN1</strain>
    </source>
</reference>
<evidence type="ECO:0000313" key="1">
    <source>
        <dbReference type="EMBL" id="KAF6021591.1"/>
    </source>
</evidence>
<dbReference type="EMBL" id="VXIV02002997">
    <property type="protein sequence ID" value="KAF6021591.1"/>
    <property type="molecule type" value="Genomic_DNA"/>
</dbReference>